<organism evidence="1 2">
    <name type="scientific">Paraburkholderia silvatlantica</name>
    <dbReference type="NCBI Taxonomy" id="321895"/>
    <lineage>
        <taxon>Bacteria</taxon>
        <taxon>Pseudomonadati</taxon>
        <taxon>Pseudomonadota</taxon>
        <taxon>Betaproteobacteria</taxon>
        <taxon>Burkholderiales</taxon>
        <taxon>Burkholderiaceae</taxon>
        <taxon>Paraburkholderia</taxon>
    </lineage>
</organism>
<evidence type="ECO:0000313" key="2">
    <source>
        <dbReference type="Proteomes" id="UP000533533"/>
    </source>
</evidence>
<proteinExistence type="predicted"/>
<sequence length="133" mass="15166">MDRIDELLLDWYEWSQGYNPGTDYQAFDSTCAHFRSSRQWLEHDDIDAEIEWSRKKSVGKVIEPMIQKLDLRARVAVNTAMRNFSAGASVWSSVRVDAVDVEYLRAKRVLCPMLVAVGLLDKKACQSVLVVAD</sequence>
<gene>
    <name evidence="1" type="ORF">FHX59_002802</name>
</gene>
<name>A0ABR6FNK8_9BURK</name>
<keyword evidence="2" id="KW-1185">Reference proteome</keyword>
<accession>A0ABR6FNK8</accession>
<protein>
    <recommendedName>
        <fullName evidence="3">Phage protein</fullName>
    </recommendedName>
</protein>
<evidence type="ECO:0008006" key="3">
    <source>
        <dbReference type="Google" id="ProtNLM"/>
    </source>
</evidence>
<dbReference type="Proteomes" id="UP000533533">
    <property type="component" value="Unassembled WGS sequence"/>
</dbReference>
<dbReference type="RefSeq" id="WP_110384509.1">
    <property type="nucleotide sequence ID" value="NZ_JACHVZ010000007.1"/>
</dbReference>
<comment type="caution">
    <text evidence="1">The sequence shown here is derived from an EMBL/GenBank/DDBJ whole genome shotgun (WGS) entry which is preliminary data.</text>
</comment>
<dbReference type="EMBL" id="JACHVZ010000007">
    <property type="protein sequence ID" value="MBB2928380.1"/>
    <property type="molecule type" value="Genomic_DNA"/>
</dbReference>
<evidence type="ECO:0000313" key="1">
    <source>
        <dbReference type="EMBL" id="MBB2928380.1"/>
    </source>
</evidence>
<reference evidence="1 2" key="1">
    <citation type="submission" date="2020-08" db="EMBL/GenBank/DDBJ databases">
        <title>Genomic Encyclopedia of Type Strains, Phase IV (KMG-V): Genome sequencing to study the core and pangenomes of soil and plant-associated prokaryotes.</title>
        <authorList>
            <person name="Whitman W."/>
        </authorList>
    </citation>
    <scope>NUCLEOTIDE SEQUENCE [LARGE SCALE GENOMIC DNA]</scope>
    <source>
        <strain evidence="1 2">SRMrh-85</strain>
    </source>
</reference>